<name>A0A2W2B3F0_9ACTN</name>
<comment type="caution">
    <text evidence="3">The sequence shown here is derived from an EMBL/GenBank/DDBJ whole genome shotgun (WGS) entry which is preliminary data.</text>
</comment>
<dbReference type="Pfam" id="PF15657">
    <property type="entry name" value="Tox-HNH-EHHH"/>
    <property type="match status" value="1"/>
</dbReference>
<reference evidence="3 4" key="1">
    <citation type="submission" date="2018-01" db="EMBL/GenBank/DDBJ databases">
        <title>Draft genome sequence of Jiangella sp. GTF31.</title>
        <authorList>
            <person name="Sahin N."/>
            <person name="Ay H."/>
            <person name="Saygin H."/>
        </authorList>
    </citation>
    <scope>NUCLEOTIDE SEQUENCE [LARGE SCALE GENOMIC DNA]</scope>
    <source>
        <strain evidence="3 4">GTF31</strain>
    </source>
</reference>
<feature type="domain" description="HNH/Endo VII superfamily nuclease toxins" evidence="2">
    <location>
        <begin position="40"/>
        <end position="101"/>
    </location>
</feature>
<dbReference type="EMBL" id="POTW01000137">
    <property type="protein sequence ID" value="PZF79460.1"/>
    <property type="molecule type" value="Genomic_DNA"/>
</dbReference>
<feature type="region of interest" description="Disordered" evidence="1">
    <location>
        <begin position="1"/>
        <end position="101"/>
    </location>
</feature>
<evidence type="ECO:0000259" key="2">
    <source>
        <dbReference type="Pfam" id="PF15657"/>
    </source>
</evidence>
<gene>
    <name evidence="3" type="ORF">C1I92_31055</name>
</gene>
<organism evidence="3 4">
    <name type="scientific">Jiangella anatolica</name>
    <dbReference type="NCBI Taxonomy" id="2670374"/>
    <lineage>
        <taxon>Bacteria</taxon>
        <taxon>Bacillati</taxon>
        <taxon>Actinomycetota</taxon>
        <taxon>Actinomycetes</taxon>
        <taxon>Jiangellales</taxon>
        <taxon>Jiangellaceae</taxon>
        <taxon>Jiangella</taxon>
    </lineage>
</organism>
<sequence length="101" mass="10925">MCGTPAPNLTPEGAGRSGAFNQAKRDSGVPTSMSPSRVLPNVNKRDKVQPGRRYEWDLPSAGGGTRTVVIRDDSKGHFWGPGNSQNRGPHFNTQDGGHYDY</sequence>
<feature type="compositionally biased region" description="Polar residues" evidence="1">
    <location>
        <begin position="82"/>
        <end position="95"/>
    </location>
</feature>
<proteinExistence type="predicted"/>
<keyword evidence="4" id="KW-1185">Reference proteome</keyword>
<dbReference type="InterPro" id="IPR028048">
    <property type="entry name" value="Tox-HNH-EHHH"/>
</dbReference>
<dbReference type="Proteomes" id="UP000248764">
    <property type="component" value="Unassembled WGS sequence"/>
</dbReference>
<evidence type="ECO:0000313" key="4">
    <source>
        <dbReference type="Proteomes" id="UP000248764"/>
    </source>
</evidence>
<evidence type="ECO:0000313" key="3">
    <source>
        <dbReference type="EMBL" id="PZF79460.1"/>
    </source>
</evidence>
<protein>
    <recommendedName>
        <fullName evidence="2">HNH/Endo VII superfamily nuclease toxins domain-containing protein</fullName>
    </recommendedName>
</protein>
<accession>A0A2W2B3F0</accession>
<evidence type="ECO:0000256" key="1">
    <source>
        <dbReference type="SAM" id="MobiDB-lite"/>
    </source>
</evidence>
<dbReference type="AlphaFoldDB" id="A0A2W2B3F0"/>
<feature type="compositionally biased region" description="Basic and acidic residues" evidence="1">
    <location>
        <begin position="43"/>
        <end position="56"/>
    </location>
</feature>